<feature type="transmembrane region" description="Helical" evidence="10">
    <location>
        <begin position="191"/>
        <end position="209"/>
    </location>
</feature>
<gene>
    <name evidence="11" type="primary">ALG6_2</name>
    <name evidence="11" type="ORF">IWQ60_009929</name>
</gene>
<sequence>MPKRPPTPSKKAAAASLAEALPASSPAERWFSYLRTTFGPANGLYRLAPVLTLILALYVRFAVGLGSYSGEGVNPTYGDYEAQRHWMELTYHLPVDQWYTYSPDYWRLDYPPLSAYVSWVCGAVAHWLDSAWVALESSRGIETPDSKVFMRTTVVVAELLVYIPAVYLFLRGRPRGGTTAHVSTSRSGSDWVRNQTLWLLVLLQPALILIDHGHFQYNAVMLGCVVWMLVAFQRRRYLLGAVSFCLALAFKQMALYFAPAVFAYLLGICFQSPRGPRLFIQLGITVVATFALCFLPFLTAPDHLRQVFTRIFPVARGLYEDKVANVWCASNVVLKLRHVWKLEALVKLSATATLAALLPACYDVFRRPQITRLLYALAVSALAFFLLAFQVHEKSILIPALPITLLMDRERTLSFLFVNVAVFSMFTLLERDGIVLAYAVVTLFWNWLGGFPFNVRNPYLKLGTWAFFAVVAVIHLMDALVQPPARYPHIYIVINVIFSCGMFCLFYLYLNYRQFHLPALTTPASKTKLVSKKA</sequence>
<keyword evidence="9 10" id="KW-0472">Membrane</keyword>
<evidence type="ECO:0000256" key="3">
    <source>
        <dbReference type="ARBA" id="ARBA00008715"/>
    </source>
</evidence>
<comment type="subcellular location">
    <subcellularLocation>
        <location evidence="1 10">Endoplasmic reticulum membrane</location>
        <topology evidence="1 10">Multi-pass membrane protein</topology>
    </subcellularLocation>
</comment>
<reference evidence="11" key="1">
    <citation type="submission" date="2022-07" db="EMBL/GenBank/DDBJ databases">
        <title>Phylogenomic reconstructions and comparative analyses of Kickxellomycotina fungi.</title>
        <authorList>
            <person name="Reynolds N.K."/>
            <person name="Stajich J.E."/>
            <person name="Barry K."/>
            <person name="Grigoriev I.V."/>
            <person name="Crous P."/>
            <person name="Smith M.E."/>
        </authorList>
    </citation>
    <scope>NUCLEOTIDE SEQUENCE</scope>
    <source>
        <strain evidence="11">RSA 861</strain>
    </source>
</reference>
<organism evidence="11 12">
    <name type="scientific">Tieghemiomyces parasiticus</name>
    <dbReference type="NCBI Taxonomy" id="78921"/>
    <lineage>
        <taxon>Eukaryota</taxon>
        <taxon>Fungi</taxon>
        <taxon>Fungi incertae sedis</taxon>
        <taxon>Zoopagomycota</taxon>
        <taxon>Kickxellomycotina</taxon>
        <taxon>Dimargaritomycetes</taxon>
        <taxon>Dimargaritales</taxon>
        <taxon>Dimargaritaceae</taxon>
        <taxon>Tieghemiomyces</taxon>
    </lineage>
</organism>
<keyword evidence="7 10" id="KW-0256">Endoplasmic reticulum</keyword>
<evidence type="ECO:0000256" key="9">
    <source>
        <dbReference type="ARBA" id="ARBA00023136"/>
    </source>
</evidence>
<evidence type="ECO:0000256" key="5">
    <source>
        <dbReference type="ARBA" id="ARBA00022679"/>
    </source>
</evidence>
<evidence type="ECO:0000256" key="6">
    <source>
        <dbReference type="ARBA" id="ARBA00022692"/>
    </source>
</evidence>
<dbReference type="GO" id="GO:0005789">
    <property type="term" value="C:endoplasmic reticulum membrane"/>
    <property type="evidence" value="ECO:0007669"/>
    <property type="project" value="UniProtKB-SubCell"/>
</dbReference>
<comment type="pathway">
    <text evidence="2 10">Protein modification; protein glycosylation.</text>
</comment>
<feature type="transmembrane region" description="Helical" evidence="10">
    <location>
        <begin position="148"/>
        <end position="170"/>
    </location>
</feature>
<dbReference type="AlphaFoldDB" id="A0A9W8DPC3"/>
<feature type="transmembrane region" description="Helical" evidence="10">
    <location>
        <begin position="244"/>
        <end position="266"/>
    </location>
</feature>
<feature type="transmembrane region" description="Helical" evidence="10">
    <location>
        <begin position="371"/>
        <end position="391"/>
    </location>
</feature>
<keyword evidence="8 10" id="KW-1133">Transmembrane helix</keyword>
<keyword evidence="5 10" id="KW-0808">Transferase</keyword>
<dbReference type="EC" id="2.4.1.-" evidence="10"/>
<evidence type="ECO:0000256" key="2">
    <source>
        <dbReference type="ARBA" id="ARBA00004922"/>
    </source>
</evidence>
<name>A0A9W8DPC3_9FUNG</name>
<accession>A0A9W8DPC3</accession>
<comment type="similarity">
    <text evidence="3 10">Belongs to the ALG6/ALG8 glucosyltransferase family.</text>
</comment>
<evidence type="ECO:0000313" key="11">
    <source>
        <dbReference type="EMBL" id="KAJ1911874.1"/>
    </source>
</evidence>
<dbReference type="Pfam" id="PF03155">
    <property type="entry name" value="Alg6_Alg8"/>
    <property type="match status" value="1"/>
</dbReference>
<feature type="transmembrane region" description="Helical" evidence="10">
    <location>
        <begin position="215"/>
        <end position="232"/>
    </location>
</feature>
<evidence type="ECO:0000256" key="7">
    <source>
        <dbReference type="ARBA" id="ARBA00022824"/>
    </source>
</evidence>
<feature type="transmembrane region" description="Helical" evidence="10">
    <location>
        <begin position="43"/>
        <end position="63"/>
    </location>
</feature>
<protein>
    <recommendedName>
        <fullName evidence="10">Alpha-1,3-glucosyltransferase</fullName>
        <ecNumber evidence="10">2.4.1.-</ecNumber>
    </recommendedName>
</protein>
<evidence type="ECO:0000256" key="8">
    <source>
        <dbReference type="ARBA" id="ARBA00022989"/>
    </source>
</evidence>
<evidence type="ECO:0000256" key="4">
    <source>
        <dbReference type="ARBA" id="ARBA00022676"/>
    </source>
</evidence>
<evidence type="ECO:0000256" key="10">
    <source>
        <dbReference type="RuleBase" id="RU363110"/>
    </source>
</evidence>
<dbReference type="OrthoDB" id="5589195at2759"/>
<dbReference type="EMBL" id="JANBPT010000884">
    <property type="protein sequence ID" value="KAJ1911874.1"/>
    <property type="molecule type" value="Genomic_DNA"/>
</dbReference>
<feature type="transmembrane region" description="Helical" evidence="10">
    <location>
        <begin position="278"/>
        <end position="300"/>
    </location>
</feature>
<dbReference type="PANTHER" id="PTHR12413:SF1">
    <property type="entry name" value="DOLICHYL PYROPHOSPHATE MAN9GLCNAC2 ALPHA-1,3-GLUCOSYLTRANSFERASE"/>
    <property type="match status" value="1"/>
</dbReference>
<keyword evidence="4 10" id="KW-0328">Glycosyltransferase</keyword>
<feature type="transmembrane region" description="Helical" evidence="10">
    <location>
        <begin position="435"/>
        <end position="455"/>
    </location>
</feature>
<comment type="caution">
    <text evidence="11">The sequence shown here is derived from an EMBL/GenBank/DDBJ whole genome shotgun (WGS) entry which is preliminary data.</text>
</comment>
<keyword evidence="6 10" id="KW-0812">Transmembrane</keyword>
<proteinExistence type="inferred from homology"/>
<keyword evidence="12" id="KW-1185">Reference proteome</keyword>
<dbReference type="Proteomes" id="UP001150569">
    <property type="component" value="Unassembled WGS sequence"/>
</dbReference>
<evidence type="ECO:0000256" key="1">
    <source>
        <dbReference type="ARBA" id="ARBA00004477"/>
    </source>
</evidence>
<dbReference type="InterPro" id="IPR004856">
    <property type="entry name" value="Glyco_trans_ALG6/ALG8"/>
</dbReference>
<feature type="transmembrane region" description="Helical" evidence="10">
    <location>
        <begin position="487"/>
        <end position="510"/>
    </location>
</feature>
<feature type="transmembrane region" description="Helical" evidence="10">
    <location>
        <begin position="462"/>
        <end position="481"/>
    </location>
</feature>
<evidence type="ECO:0000313" key="12">
    <source>
        <dbReference type="Proteomes" id="UP001150569"/>
    </source>
</evidence>
<dbReference type="PANTHER" id="PTHR12413">
    <property type="entry name" value="DOLICHYL GLYCOSYLTRANSFERASE"/>
    <property type="match status" value="1"/>
</dbReference>
<dbReference type="GO" id="GO:0042281">
    <property type="term" value="F:dolichyl pyrophosphate Man9GlcNAc2 alpha-1,3-glucosyltransferase activity"/>
    <property type="evidence" value="ECO:0007669"/>
    <property type="project" value="TreeGrafter"/>
</dbReference>